<dbReference type="Proteomes" id="UP000591131">
    <property type="component" value="Unassembled WGS sequence"/>
</dbReference>
<dbReference type="EMBL" id="JAAPAO010000404">
    <property type="protein sequence ID" value="KAF4660685.1"/>
    <property type="molecule type" value="Genomic_DNA"/>
</dbReference>
<evidence type="ECO:0000313" key="2">
    <source>
        <dbReference type="EMBL" id="KAF4660685.1"/>
    </source>
</evidence>
<dbReference type="OrthoDB" id="10641642at2759"/>
<dbReference type="AlphaFoldDB" id="A0A7J6LN23"/>
<name>A0A7J6LN23_PERCH</name>
<feature type="region of interest" description="Disordered" evidence="1">
    <location>
        <begin position="296"/>
        <end position="315"/>
    </location>
</feature>
<organism evidence="2 3">
    <name type="scientific">Perkinsus chesapeaki</name>
    <name type="common">Clam parasite</name>
    <name type="synonym">Perkinsus andrewsi</name>
    <dbReference type="NCBI Taxonomy" id="330153"/>
    <lineage>
        <taxon>Eukaryota</taxon>
        <taxon>Sar</taxon>
        <taxon>Alveolata</taxon>
        <taxon>Perkinsozoa</taxon>
        <taxon>Perkinsea</taxon>
        <taxon>Perkinsida</taxon>
        <taxon>Perkinsidae</taxon>
        <taxon>Perkinsus</taxon>
    </lineage>
</organism>
<evidence type="ECO:0000313" key="3">
    <source>
        <dbReference type="Proteomes" id="UP000591131"/>
    </source>
</evidence>
<keyword evidence="3" id="KW-1185">Reference proteome</keyword>
<feature type="region of interest" description="Disordered" evidence="1">
    <location>
        <begin position="1"/>
        <end position="23"/>
    </location>
</feature>
<accession>A0A7J6LN23</accession>
<reference evidence="2 3" key="1">
    <citation type="submission" date="2020-04" db="EMBL/GenBank/DDBJ databases">
        <title>Perkinsus chesapeaki whole genome sequence.</title>
        <authorList>
            <person name="Bogema D.R."/>
        </authorList>
    </citation>
    <scope>NUCLEOTIDE SEQUENCE [LARGE SCALE GENOMIC DNA]</scope>
    <source>
        <strain evidence="2">ATCC PRA-425</strain>
    </source>
</reference>
<feature type="region of interest" description="Disordered" evidence="1">
    <location>
        <begin position="254"/>
        <end position="273"/>
    </location>
</feature>
<sequence length="315" mass="33798">MSTTSTAFSDAQHGAPLSPPKTRDFTSIESFLASVPESPVVQKRPTQVAKLIADWEGQKPEPVDSTLPPIPPPFQGRVFAINTPPPPRFPFEPSEDYVPLSTDMGVQTSPITCPSCRIQIASLGGPYLRSTDSSEELLTAGLYSEETGEADSVAGSSSVYDTKIAGHYRDISAASKERASFLIASMLAAAGVSPTDSSSSDEVASMSSDVSIGSYDADEKMSVRGIVLPQPVPRSRRSKPSVVDKTKWIVLPERRVRRRPPPPMLNSDSDAAPWSLSTGLSSAFQRLFDATATVRRGMGAKSGRKRASIRRQTPS</sequence>
<evidence type="ECO:0000256" key="1">
    <source>
        <dbReference type="SAM" id="MobiDB-lite"/>
    </source>
</evidence>
<comment type="caution">
    <text evidence="2">The sequence shown here is derived from an EMBL/GenBank/DDBJ whole genome shotgun (WGS) entry which is preliminary data.</text>
</comment>
<feature type="region of interest" description="Disordered" evidence="1">
    <location>
        <begin position="56"/>
        <end position="102"/>
    </location>
</feature>
<protein>
    <submittedName>
        <fullName evidence="2">Uncharacterized protein</fullName>
    </submittedName>
</protein>
<proteinExistence type="predicted"/>
<gene>
    <name evidence="2" type="ORF">FOL47_007053</name>
</gene>